<organism evidence="1 2">
    <name type="scientific">Roseimicrobium gellanilyticum</name>
    <dbReference type="NCBI Taxonomy" id="748857"/>
    <lineage>
        <taxon>Bacteria</taxon>
        <taxon>Pseudomonadati</taxon>
        <taxon>Verrucomicrobiota</taxon>
        <taxon>Verrucomicrobiia</taxon>
        <taxon>Verrucomicrobiales</taxon>
        <taxon>Verrucomicrobiaceae</taxon>
        <taxon>Roseimicrobium</taxon>
    </lineage>
</organism>
<dbReference type="Proteomes" id="UP000253426">
    <property type="component" value="Unassembled WGS sequence"/>
</dbReference>
<comment type="caution">
    <text evidence="1">The sequence shown here is derived from an EMBL/GenBank/DDBJ whole genome shotgun (WGS) entry which is preliminary data.</text>
</comment>
<evidence type="ECO:0000313" key="2">
    <source>
        <dbReference type="Proteomes" id="UP000253426"/>
    </source>
</evidence>
<keyword evidence="2" id="KW-1185">Reference proteome</keyword>
<gene>
    <name evidence="1" type="ORF">DES53_115160</name>
</gene>
<evidence type="ECO:0000313" key="1">
    <source>
        <dbReference type="EMBL" id="RBP37019.1"/>
    </source>
</evidence>
<proteinExistence type="predicted"/>
<dbReference type="EMBL" id="QNRR01000015">
    <property type="protein sequence ID" value="RBP37019.1"/>
    <property type="molecule type" value="Genomic_DNA"/>
</dbReference>
<sequence>MTPFVSLSFNECCVDQSTSDIGKGHELGVASSARLSHGLGGSPTGRVGGALMHQDVCSIHQAHPTTNSARKDLHDFGPKTFLGPTAVPAVDGGVRPETLWQVTPRPCIAQAVEQRVQ</sequence>
<protein>
    <submittedName>
        <fullName evidence="1">Uncharacterized protein</fullName>
    </submittedName>
</protein>
<reference evidence="1 2" key="1">
    <citation type="submission" date="2018-06" db="EMBL/GenBank/DDBJ databases">
        <title>Genomic Encyclopedia of Type Strains, Phase IV (KMG-IV): sequencing the most valuable type-strain genomes for metagenomic binning, comparative biology and taxonomic classification.</title>
        <authorList>
            <person name="Goeker M."/>
        </authorList>
    </citation>
    <scope>NUCLEOTIDE SEQUENCE [LARGE SCALE GENOMIC DNA]</scope>
    <source>
        <strain evidence="1 2">DSM 25532</strain>
    </source>
</reference>
<name>A0A366H532_9BACT</name>
<accession>A0A366H532</accession>
<dbReference type="AlphaFoldDB" id="A0A366H532"/>